<dbReference type="AlphaFoldDB" id="A0A3L9MD38"/>
<accession>A0A3L9MD38</accession>
<keyword evidence="1" id="KW-0175">Coiled coil</keyword>
<dbReference type="RefSeq" id="WP_121934336.1">
    <property type="nucleotide sequence ID" value="NZ_RDOJ01000006.1"/>
</dbReference>
<feature type="region of interest" description="Disordered" evidence="2">
    <location>
        <begin position="42"/>
        <end position="72"/>
    </location>
</feature>
<dbReference type="Proteomes" id="UP000275348">
    <property type="component" value="Unassembled WGS sequence"/>
</dbReference>
<dbReference type="EMBL" id="RDOJ01000006">
    <property type="protein sequence ID" value="RLZ10751.1"/>
    <property type="molecule type" value="Genomic_DNA"/>
</dbReference>
<gene>
    <name evidence="3" type="ORF">EAH69_06295</name>
</gene>
<keyword evidence="4" id="KW-1185">Reference proteome</keyword>
<dbReference type="PROSITE" id="PS51257">
    <property type="entry name" value="PROKAR_LIPOPROTEIN"/>
    <property type="match status" value="1"/>
</dbReference>
<feature type="compositionally biased region" description="Basic and acidic residues" evidence="2">
    <location>
        <begin position="46"/>
        <end position="72"/>
    </location>
</feature>
<name>A0A3L9MD38_9FLAO</name>
<reference evidence="3 4" key="1">
    <citation type="submission" date="2018-10" db="EMBL/GenBank/DDBJ databases">
        <authorList>
            <person name="Chen X."/>
        </authorList>
    </citation>
    <scope>NUCLEOTIDE SEQUENCE [LARGE SCALE GENOMIC DNA]</scope>
    <source>
        <strain evidence="3 4">YIM 102668</strain>
    </source>
</reference>
<evidence type="ECO:0000313" key="3">
    <source>
        <dbReference type="EMBL" id="RLZ10751.1"/>
    </source>
</evidence>
<evidence type="ECO:0000313" key="4">
    <source>
        <dbReference type="Proteomes" id="UP000275348"/>
    </source>
</evidence>
<evidence type="ECO:0008006" key="5">
    <source>
        <dbReference type="Google" id="ProtNLM"/>
    </source>
</evidence>
<comment type="caution">
    <text evidence="3">The sequence shown here is derived from an EMBL/GenBank/DDBJ whole genome shotgun (WGS) entry which is preliminary data.</text>
</comment>
<feature type="coiled-coil region" evidence="1">
    <location>
        <begin position="73"/>
        <end position="132"/>
    </location>
</feature>
<evidence type="ECO:0000256" key="2">
    <source>
        <dbReference type="SAM" id="MobiDB-lite"/>
    </source>
</evidence>
<protein>
    <recommendedName>
        <fullName evidence="5">Lipoprotein</fullName>
    </recommendedName>
</protein>
<organism evidence="3 4">
    <name type="scientific">Faecalibacter macacae</name>
    <dbReference type="NCBI Taxonomy" id="1859289"/>
    <lineage>
        <taxon>Bacteria</taxon>
        <taxon>Pseudomonadati</taxon>
        <taxon>Bacteroidota</taxon>
        <taxon>Flavobacteriia</taxon>
        <taxon>Flavobacteriales</taxon>
        <taxon>Weeksellaceae</taxon>
        <taxon>Faecalibacter</taxon>
    </lineage>
</organism>
<sequence>MNIKKTIISSLFVLLTFTSCSNEKESTELIGDVASILNTVNEISGETEKDNSEENKNENDSSEEFSSKGNEDVDKLLNEYESYINEYSKLSEIAETGDPTLILEYASKLDKVKELKEVIQHAKEENNLTDEQISRLIKLQTQLKELAQ</sequence>
<proteinExistence type="predicted"/>
<evidence type="ECO:0000256" key="1">
    <source>
        <dbReference type="SAM" id="Coils"/>
    </source>
</evidence>